<dbReference type="EMBL" id="BQNB010016825">
    <property type="protein sequence ID" value="GJT56234.1"/>
    <property type="molecule type" value="Genomic_DNA"/>
</dbReference>
<evidence type="ECO:0000313" key="4">
    <source>
        <dbReference type="Proteomes" id="UP001151760"/>
    </source>
</evidence>
<evidence type="ECO:0000256" key="1">
    <source>
        <dbReference type="PROSITE-ProRule" id="PRU00176"/>
    </source>
</evidence>
<dbReference type="GO" id="GO:0003964">
    <property type="term" value="F:RNA-directed DNA polymerase activity"/>
    <property type="evidence" value="ECO:0007669"/>
    <property type="project" value="UniProtKB-KW"/>
</dbReference>
<protein>
    <submittedName>
        <fullName evidence="3">RNA-directed DNA polymerase, eukaryota, nucleotide-binding alpha-beta plait domain protein</fullName>
    </submittedName>
</protein>
<gene>
    <name evidence="3" type="ORF">Tco_0991288</name>
</gene>
<accession>A0ABQ5EZ67</accession>
<dbReference type="Gene3D" id="3.30.70.330">
    <property type="match status" value="1"/>
</dbReference>
<reference evidence="3" key="2">
    <citation type="submission" date="2022-01" db="EMBL/GenBank/DDBJ databases">
        <authorList>
            <person name="Yamashiro T."/>
            <person name="Shiraishi A."/>
            <person name="Satake H."/>
            <person name="Nakayama K."/>
        </authorList>
    </citation>
    <scope>NUCLEOTIDE SEQUENCE</scope>
</reference>
<keyword evidence="3" id="KW-0695">RNA-directed DNA polymerase</keyword>
<name>A0ABQ5EZ67_9ASTR</name>
<reference evidence="3" key="1">
    <citation type="journal article" date="2022" name="Int. J. Mol. Sci.">
        <title>Draft Genome of Tanacetum Coccineum: Genomic Comparison of Closely Related Tanacetum-Family Plants.</title>
        <authorList>
            <person name="Yamashiro T."/>
            <person name="Shiraishi A."/>
            <person name="Nakayama K."/>
            <person name="Satake H."/>
        </authorList>
    </citation>
    <scope>NUCLEOTIDE SEQUENCE</scope>
</reference>
<evidence type="ECO:0000259" key="2">
    <source>
        <dbReference type="PROSITE" id="PS50102"/>
    </source>
</evidence>
<dbReference type="SUPFAM" id="SSF54928">
    <property type="entry name" value="RNA-binding domain, RBD"/>
    <property type="match status" value="1"/>
</dbReference>
<sequence length="311" mass="35154">MGDFKWKSQQSFEDQTSRVSKSVYVTNFLESSTAKDLWKVCNDYGTAVDVFIPFKKSKACKHFAFVRFIKVHNLERLIDNLCTIWIGKFHLHANMVRFQRPHKPTAFTPNGSNLGNSKGSFASVLKEGNVSPAPSDISKPDLILDDSCIKEFEFSLSLMGKVKNVSAILNLYIILANEGFQNLKITYLGGLWVLLEMDSIAAKEKFLNHTGVGSWFSNIKQASKSFECDEQIVWVAFCLLEDLTVFCLKISLRFASRPHCVFLQDIHCVLLEDLTAFLVPDIHTKGLKIKAKLVKTDAENEEYLMGPLEPI</sequence>
<proteinExistence type="predicted"/>
<evidence type="ECO:0000313" key="3">
    <source>
        <dbReference type="EMBL" id="GJT56234.1"/>
    </source>
</evidence>
<dbReference type="SMART" id="SM00360">
    <property type="entry name" value="RRM"/>
    <property type="match status" value="1"/>
</dbReference>
<dbReference type="PROSITE" id="PS50102">
    <property type="entry name" value="RRM"/>
    <property type="match status" value="1"/>
</dbReference>
<dbReference type="InterPro" id="IPR035979">
    <property type="entry name" value="RBD_domain_sf"/>
</dbReference>
<dbReference type="CDD" id="cd00590">
    <property type="entry name" value="RRM_SF"/>
    <property type="match status" value="1"/>
</dbReference>
<feature type="domain" description="RRM" evidence="2">
    <location>
        <begin position="21"/>
        <end position="103"/>
    </location>
</feature>
<keyword evidence="4" id="KW-1185">Reference proteome</keyword>
<keyword evidence="3" id="KW-0548">Nucleotidyltransferase</keyword>
<dbReference type="InterPro" id="IPR012677">
    <property type="entry name" value="Nucleotide-bd_a/b_plait_sf"/>
</dbReference>
<dbReference type="InterPro" id="IPR000504">
    <property type="entry name" value="RRM_dom"/>
</dbReference>
<organism evidence="3 4">
    <name type="scientific">Tanacetum coccineum</name>
    <dbReference type="NCBI Taxonomy" id="301880"/>
    <lineage>
        <taxon>Eukaryota</taxon>
        <taxon>Viridiplantae</taxon>
        <taxon>Streptophyta</taxon>
        <taxon>Embryophyta</taxon>
        <taxon>Tracheophyta</taxon>
        <taxon>Spermatophyta</taxon>
        <taxon>Magnoliopsida</taxon>
        <taxon>eudicotyledons</taxon>
        <taxon>Gunneridae</taxon>
        <taxon>Pentapetalae</taxon>
        <taxon>asterids</taxon>
        <taxon>campanulids</taxon>
        <taxon>Asterales</taxon>
        <taxon>Asteraceae</taxon>
        <taxon>Asteroideae</taxon>
        <taxon>Anthemideae</taxon>
        <taxon>Anthemidinae</taxon>
        <taxon>Tanacetum</taxon>
    </lineage>
</organism>
<dbReference type="Proteomes" id="UP001151760">
    <property type="component" value="Unassembled WGS sequence"/>
</dbReference>
<keyword evidence="3" id="KW-0808">Transferase</keyword>
<keyword evidence="1" id="KW-0694">RNA-binding</keyword>
<dbReference type="Pfam" id="PF00076">
    <property type="entry name" value="RRM_1"/>
    <property type="match status" value="1"/>
</dbReference>
<comment type="caution">
    <text evidence="3">The sequence shown here is derived from an EMBL/GenBank/DDBJ whole genome shotgun (WGS) entry which is preliminary data.</text>
</comment>